<feature type="compositionally biased region" description="Polar residues" evidence="1">
    <location>
        <begin position="144"/>
        <end position="178"/>
    </location>
</feature>
<evidence type="ECO:0000313" key="3">
    <source>
        <dbReference type="Proteomes" id="UP001419268"/>
    </source>
</evidence>
<evidence type="ECO:0000256" key="1">
    <source>
        <dbReference type="SAM" id="MobiDB-lite"/>
    </source>
</evidence>
<dbReference type="PANTHER" id="PTHR31722:SF62">
    <property type="entry name" value="EMB|CAB62433.1"/>
    <property type="match status" value="1"/>
</dbReference>
<evidence type="ECO:0000313" key="2">
    <source>
        <dbReference type="EMBL" id="KAK9166438.1"/>
    </source>
</evidence>
<sequence length="178" mass="19657">MACVDMYNSDHQNGRCAPPMSPRISFSSDFIDAQHMIKYERTSRDAPAASSDFEFSVSNYNMMAADELFSKGRLLPFKDSCTNQLQKMTLRDELLIDDDGANVATVSSRPPKSTRRWKELLGMKRSTHINVSKRGEKSDGSVGKGSNLSHGEEAQASQSSQERLTDGGSSQRNVEIGV</sequence>
<dbReference type="PANTHER" id="PTHR31722">
    <property type="entry name" value="OS06G0675200 PROTEIN"/>
    <property type="match status" value="1"/>
</dbReference>
<name>A0AAP0L8E9_9MAGN</name>
<accession>A0AAP0L8E9</accession>
<organism evidence="2 3">
    <name type="scientific">Stephania cephalantha</name>
    <dbReference type="NCBI Taxonomy" id="152367"/>
    <lineage>
        <taxon>Eukaryota</taxon>
        <taxon>Viridiplantae</taxon>
        <taxon>Streptophyta</taxon>
        <taxon>Embryophyta</taxon>
        <taxon>Tracheophyta</taxon>
        <taxon>Spermatophyta</taxon>
        <taxon>Magnoliopsida</taxon>
        <taxon>Ranunculales</taxon>
        <taxon>Menispermaceae</taxon>
        <taxon>Menispermoideae</taxon>
        <taxon>Cissampelideae</taxon>
        <taxon>Stephania</taxon>
    </lineage>
</organism>
<gene>
    <name evidence="2" type="ORF">Scep_001629</name>
</gene>
<dbReference type="Proteomes" id="UP001419268">
    <property type="component" value="Unassembled WGS sequence"/>
</dbReference>
<comment type="caution">
    <text evidence="2">The sequence shown here is derived from an EMBL/GenBank/DDBJ whole genome shotgun (WGS) entry which is preliminary data.</text>
</comment>
<protein>
    <submittedName>
        <fullName evidence="2">Uncharacterized protein</fullName>
    </submittedName>
</protein>
<feature type="region of interest" description="Disordered" evidence="1">
    <location>
        <begin position="128"/>
        <end position="178"/>
    </location>
</feature>
<reference evidence="2 3" key="1">
    <citation type="submission" date="2024-01" db="EMBL/GenBank/DDBJ databases">
        <title>Genome assemblies of Stephania.</title>
        <authorList>
            <person name="Yang L."/>
        </authorList>
    </citation>
    <scope>NUCLEOTIDE SEQUENCE [LARGE SCALE GENOMIC DNA]</scope>
    <source>
        <strain evidence="2">JXDWG</strain>
        <tissue evidence="2">Leaf</tissue>
    </source>
</reference>
<proteinExistence type="predicted"/>
<keyword evidence="3" id="KW-1185">Reference proteome</keyword>
<dbReference type="EMBL" id="JBBNAG010000001">
    <property type="protein sequence ID" value="KAK9166438.1"/>
    <property type="molecule type" value="Genomic_DNA"/>
</dbReference>
<dbReference type="AlphaFoldDB" id="A0AAP0L8E9"/>